<evidence type="ECO:0008006" key="5">
    <source>
        <dbReference type="Google" id="ProtNLM"/>
    </source>
</evidence>
<reference evidence="4" key="1">
    <citation type="submission" date="2009-09" db="EMBL/GenBank/DDBJ databases">
        <title>The complete genome of Nakamurella multipartita DSM 44233.</title>
        <authorList>
            <consortium name="US DOE Joint Genome Institute (JGI-PGF)"/>
            <person name="Lucas S."/>
            <person name="Copeland A."/>
            <person name="Lapidus A."/>
            <person name="Glavina del Rio T."/>
            <person name="Dalin E."/>
            <person name="Tice H."/>
            <person name="Bruce D."/>
            <person name="Goodwin L."/>
            <person name="Pitluck S."/>
            <person name="Kyrpides N."/>
            <person name="Mavromatis K."/>
            <person name="Ivanova N."/>
            <person name="Ovchinnikova G."/>
            <person name="Sims D."/>
            <person name="Meincke L."/>
            <person name="Brettin T."/>
            <person name="Detter J.C."/>
            <person name="Han C."/>
            <person name="Larimer F."/>
            <person name="Land M."/>
            <person name="Hauser L."/>
            <person name="Markowitz V."/>
            <person name="Cheng J.-F."/>
            <person name="Hugenholtz P."/>
            <person name="Woyke T."/>
            <person name="Wu D."/>
            <person name="Klenk H.-P."/>
            <person name="Eisen J.A."/>
        </authorList>
    </citation>
    <scope>NUCLEOTIDE SEQUENCE [LARGE SCALE GENOMIC DNA]</scope>
    <source>
        <strain evidence="4">ATCC 700099 / DSM 44233 / CIP 104796 / JCM 9543 / NBRC 105858 / Y-104</strain>
    </source>
</reference>
<feature type="transmembrane region" description="Helical" evidence="2">
    <location>
        <begin position="103"/>
        <end position="133"/>
    </location>
</feature>
<feature type="transmembrane region" description="Helical" evidence="2">
    <location>
        <begin position="59"/>
        <end position="83"/>
    </location>
</feature>
<feature type="region of interest" description="Disordered" evidence="1">
    <location>
        <begin position="1"/>
        <end position="31"/>
    </location>
</feature>
<protein>
    <recommendedName>
        <fullName evidence="5">Glycerophosphoryl diester phosphodiesterase membrane domain-containing protein</fullName>
    </recommendedName>
</protein>
<dbReference type="AlphaFoldDB" id="C8XJH8"/>
<feature type="region of interest" description="Disordered" evidence="1">
    <location>
        <begin position="300"/>
        <end position="335"/>
    </location>
</feature>
<dbReference type="STRING" id="479431.Namu_4250"/>
<dbReference type="EMBL" id="CP001737">
    <property type="protein sequence ID" value="ACV80539.1"/>
    <property type="molecule type" value="Genomic_DNA"/>
</dbReference>
<feature type="transmembrane region" description="Helical" evidence="2">
    <location>
        <begin position="180"/>
        <end position="198"/>
    </location>
</feature>
<evidence type="ECO:0000256" key="1">
    <source>
        <dbReference type="SAM" id="MobiDB-lite"/>
    </source>
</evidence>
<dbReference type="InParanoid" id="C8XJH8"/>
<dbReference type="HOGENOM" id="CLU_828548_0_0_11"/>
<accession>C8XJH8</accession>
<dbReference type="KEGG" id="nml:Namu_4250"/>
<evidence type="ECO:0000313" key="4">
    <source>
        <dbReference type="Proteomes" id="UP000002218"/>
    </source>
</evidence>
<gene>
    <name evidence="3" type="ordered locus">Namu_4250</name>
</gene>
<name>C8XJH8_NAKMY</name>
<keyword evidence="2" id="KW-1133">Transmembrane helix</keyword>
<sequence length="335" mass="34313">MRRPWDDGPVSFPGYPRPESGRPGGWPADQPGPIPLRPLGVGDLLGVAVTVVRRCAVPLCLAAFLAALLSNGTTLAVLALAGSLRTYAEATWLQDIIDGGSSIPPAIIVSALSGLVVSTVGGVLVAGMAAAGAGSLAQGRDGRGAVAQRMAGRWGALLGVAVVVGVLCSLGLMLLVVPGVIAYLILVLAAPAAVMERAGIGESMRRSAQLSRGHRGRILGVTLLAGIISGFTSTVITTVLSSVVSQSDPVSALLITQLIGTVVAAFTGAWTGAVIALIYIDIRIRTEHLDYALRIAAESDRRARLQDRAPGPDQRPGQRPDQPPDGLIPPPPPAG</sequence>
<proteinExistence type="predicted"/>
<organism evidence="3 4">
    <name type="scientific">Nakamurella multipartita (strain ATCC 700099 / DSM 44233 / CIP 104796 / JCM 9543 / NBRC 105858 / Y-104)</name>
    <name type="common">Microsphaera multipartita</name>
    <dbReference type="NCBI Taxonomy" id="479431"/>
    <lineage>
        <taxon>Bacteria</taxon>
        <taxon>Bacillati</taxon>
        <taxon>Actinomycetota</taxon>
        <taxon>Actinomycetes</taxon>
        <taxon>Nakamurellales</taxon>
        <taxon>Nakamurellaceae</taxon>
        <taxon>Nakamurella</taxon>
    </lineage>
</organism>
<evidence type="ECO:0000256" key="2">
    <source>
        <dbReference type="SAM" id="Phobius"/>
    </source>
</evidence>
<keyword evidence="2" id="KW-0812">Transmembrane</keyword>
<dbReference type="eggNOG" id="COG5180">
    <property type="taxonomic scope" value="Bacteria"/>
</dbReference>
<feature type="transmembrane region" description="Helical" evidence="2">
    <location>
        <begin position="218"/>
        <end position="240"/>
    </location>
</feature>
<feature type="transmembrane region" description="Helical" evidence="2">
    <location>
        <begin position="154"/>
        <end position="174"/>
    </location>
</feature>
<feature type="transmembrane region" description="Helical" evidence="2">
    <location>
        <begin position="252"/>
        <end position="280"/>
    </location>
</feature>
<dbReference type="Proteomes" id="UP000002218">
    <property type="component" value="Chromosome"/>
</dbReference>
<keyword evidence="2" id="KW-0472">Membrane</keyword>
<feature type="compositionally biased region" description="Pro residues" evidence="1">
    <location>
        <begin position="321"/>
        <end position="335"/>
    </location>
</feature>
<reference evidence="3 4" key="2">
    <citation type="journal article" date="2010" name="Stand. Genomic Sci.">
        <title>Complete genome sequence of Nakamurella multipartita type strain (Y-104).</title>
        <authorList>
            <person name="Tice H."/>
            <person name="Mayilraj S."/>
            <person name="Sims D."/>
            <person name="Lapidus A."/>
            <person name="Nolan M."/>
            <person name="Lucas S."/>
            <person name="Glavina Del Rio T."/>
            <person name="Copeland A."/>
            <person name="Cheng J.F."/>
            <person name="Meincke L."/>
            <person name="Bruce D."/>
            <person name="Goodwin L."/>
            <person name="Pitluck S."/>
            <person name="Ivanova N."/>
            <person name="Mavromatis K."/>
            <person name="Ovchinnikova G."/>
            <person name="Pati A."/>
            <person name="Chen A."/>
            <person name="Palaniappan K."/>
            <person name="Land M."/>
            <person name="Hauser L."/>
            <person name="Chang Y.J."/>
            <person name="Jeffries C.D."/>
            <person name="Detter J.C."/>
            <person name="Brettin T."/>
            <person name="Rohde M."/>
            <person name="Goker M."/>
            <person name="Bristow J."/>
            <person name="Eisen J.A."/>
            <person name="Markowitz V."/>
            <person name="Hugenholtz P."/>
            <person name="Kyrpides N.C."/>
            <person name="Klenk H.P."/>
            <person name="Chen F."/>
        </authorList>
    </citation>
    <scope>NUCLEOTIDE SEQUENCE [LARGE SCALE GENOMIC DNA]</scope>
    <source>
        <strain evidence="4">ATCC 700099 / DSM 44233 / CIP 104796 / JCM 9543 / NBRC 105858 / Y-104</strain>
    </source>
</reference>
<feature type="compositionally biased region" description="Low complexity" evidence="1">
    <location>
        <begin position="311"/>
        <end position="320"/>
    </location>
</feature>
<evidence type="ECO:0000313" key="3">
    <source>
        <dbReference type="EMBL" id="ACV80539.1"/>
    </source>
</evidence>
<keyword evidence="4" id="KW-1185">Reference proteome</keyword>